<evidence type="ECO:0000313" key="7">
    <source>
        <dbReference type="Proteomes" id="UP000694388"/>
    </source>
</evidence>
<dbReference type="InterPro" id="IPR000253">
    <property type="entry name" value="FHA_dom"/>
</dbReference>
<dbReference type="OMA" id="IWFHVAC"/>
<dbReference type="Gene3D" id="3.30.40.10">
    <property type="entry name" value="Zinc/RING finger domain, C3HC4 (zinc finger)"/>
    <property type="match status" value="1"/>
</dbReference>
<dbReference type="Ensembl" id="ENSEBUT00000002528.1">
    <property type="protein sequence ID" value="ENSEBUP00000002180.1"/>
    <property type="gene ID" value="ENSEBUG00000001711.1"/>
</dbReference>
<dbReference type="InterPro" id="IPR008984">
    <property type="entry name" value="SMAD_FHA_dom_sf"/>
</dbReference>
<dbReference type="SUPFAM" id="SSF57903">
    <property type="entry name" value="FYVE/PHD zinc finger"/>
    <property type="match status" value="1"/>
</dbReference>
<reference evidence="6" key="1">
    <citation type="submission" date="2025-08" db="UniProtKB">
        <authorList>
            <consortium name="Ensembl"/>
        </authorList>
    </citation>
    <scope>IDENTIFICATION</scope>
</reference>
<dbReference type="GO" id="GO:0010468">
    <property type="term" value="P:regulation of gene expression"/>
    <property type="evidence" value="ECO:0007669"/>
    <property type="project" value="InterPro"/>
</dbReference>
<evidence type="ECO:0000256" key="2">
    <source>
        <dbReference type="ARBA" id="ARBA00023242"/>
    </source>
</evidence>
<dbReference type="InterPro" id="IPR011011">
    <property type="entry name" value="Znf_FYVE_PHD"/>
</dbReference>
<evidence type="ECO:0000256" key="1">
    <source>
        <dbReference type="ARBA" id="ARBA00004123"/>
    </source>
</evidence>
<dbReference type="InterPro" id="IPR042803">
    <property type="entry name" value="TCF19"/>
</dbReference>
<feature type="region of interest" description="Disordered" evidence="4">
    <location>
        <begin position="220"/>
        <end position="268"/>
    </location>
</feature>
<dbReference type="PROSITE" id="PS50006">
    <property type="entry name" value="FHA_DOMAIN"/>
    <property type="match status" value="1"/>
</dbReference>
<feature type="compositionally biased region" description="Gly residues" evidence="4">
    <location>
        <begin position="356"/>
        <end position="367"/>
    </location>
</feature>
<evidence type="ECO:0000313" key="6">
    <source>
        <dbReference type="Ensembl" id="ENSEBUP00000002180.1"/>
    </source>
</evidence>
<feature type="region of interest" description="Disordered" evidence="4">
    <location>
        <begin position="352"/>
        <end position="375"/>
    </location>
</feature>
<feature type="compositionally biased region" description="Basic and acidic residues" evidence="4">
    <location>
        <begin position="231"/>
        <end position="242"/>
    </location>
</feature>
<feature type="domain" description="FHA" evidence="5">
    <location>
        <begin position="41"/>
        <end position="102"/>
    </location>
</feature>
<name>A0A8C4N765_EPTBU</name>
<feature type="region of interest" description="Disordered" evidence="4">
    <location>
        <begin position="151"/>
        <end position="185"/>
    </location>
</feature>
<evidence type="ECO:0000259" key="5">
    <source>
        <dbReference type="PROSITE" id="PS50006"/>
    </source>
</evidence>
<dbReference type="PANTHER" id="PTHR15464">
    <property type="entry name" value="TRANSCRIPTION FACTOR 19"/>
    <property type="match status" value="1"/>
</dbReference>
<dbReference type="SUPFAM" id="SSF49879">
    <property type="entry name" value="SMAD/FHA domain"/>
    <property type="match status" value="1"/>
</dbReference>
<evidence type="ECO:0000256" key="3">
    <source>
        <dbReference type="ARBA" id="ARBA00093325"/>
    </source>
</evidence>
<proteinExistence type="predicted"/>
<dbReference type="GO" id="GO:0005634">
    <property type="term" value="C:nucleus"/>
    <property type="evidence" value="ECO:0007669"/>
    <property type="project" value="UniProtKB-SubCell"/>
</dbReference>
<dbReference type="CDD" id="cd22685">
    <property type="entry name" value="FHA_TCF19"/>
    <property type="match status" value="1"/>
</dbReference>
<dbReference type="AlphaFoldDB" id="A0A8C4N765"/>
<dbReference type="Proteomes" id="UP000694388">
    <property type="component" value="Unplaced"/>
</dbReference>
<comment type="subcellular location">
    <subcellularLocation>
        <location evidence="1">Nucleus</location>
    </subcellularLocation>
</comment>
<feature type="compositionally biased region" description="Acidic residues" evidence="4">
    <location>
        <begin position="172"/>
        <end position="181"/>
    </location>
</feature>
<protein>
    <submittedName>
        <fullName evidence="6">Transcription factor 19 (SC1), like</fullName>
    </submittedName>
</protein>
<comment type="function">
    <text evidence="3">Potential transcription factor that may play a role in the regulation of genes involved in cell cycle G1/S transition. May bind to regulatory elements of genes, including the promoter of the transcription factor FOXO1.</text>
</comment>
<accession>A0A8C4N765</accession>
<keyword evidence="2" id="KW-0539">Nucleus</keyword>
<dbReference type="GeneTree" id="ENSGT00390000015391"/>
<organism evidence="6 7">
    <name type="scientific">Eptatretus burgeri</name>
    <name type="common">Inshore hagfish</name>
    <dbReference type="NCBI Taxonomy" id="7764"/>
    <lineage>
        <taxon>Eukaryota</taxon>
        <taxon>Metazoa</taxon>
        <taxon>Chordata</taxon>
        <taxon>Craniata</taxon>
        <taxon>Vertebrata</taxon>
        <taxon>Cyclostomata</taxon>
        <taxon>Myxini</taxon>
        <taxon>Myxiniformes</taxon>
        <taxon>Myxinidae</taxon>
        <taxon>Eptatretinae</taxon>
        <taxon>Eptatretus</taxon>
    </lineage>
</organism>
<reference evidence="6" key="2">
    <citation type="submission" date="2025-09" db="UniProtKB">
        <authorList>
            <consortium name="Ensembl"/>
        </authorList>
    </citation>
    <scope>IDENTIFICATION</scope>
</reference>
<dbReference type="Gene3D" id="2.60.200.20">
    <property type="match status" value="1"/>
</dbReference>
<evidence type="ECO:0000256" key="4">
    <source>
        <dbReference type="SAM" id="MobiDB-lite"/>
    </source>
</evidence>
<dbReference type="PANTHER" id="PTHR15464:SF1">
    <property type="entry name" value="TRANSCRIPTION FACTOR 19"/>
    <property type="match status" value="1"/>
</dbReference>
<keyword evidence="7" id="KW-1185">Reference proteome</keyword>
<dbReference type="InterPro" id="IPR013083">
    <property type="entry name" value="Znf_RING/FYVE/PHD"/>
</dbReference>
<sequence length="461" mass="49773">MFPESERCFCFQLLRIGGSPASTPGARDLYTFRPTGRSCRFRVGCDPADSDLCLSSATRPGLVSRLHAELSAEHVVGFGGRTWKVFLTDRSGQGTYVNEQTIPLGKSVELHDSDTVMFGHPATQRNGEMSGSGNSEFYFLFQKVEVPPDKFDAITSPSSHDGFHPLSSADLGDSDPGEDPGLDSISTGLLERITVVSRTSPGPQRPTAFILNSIGSISKHQGSLTFHPRHRQPEHPQQEEQHQTPPCFSPTHNNGPLVESGRKHRRKSVHMVRPDLDADPTKEILELGLVDDSGEECAMQWCAGAVGCSPVRETPPSLTGSQNSTGLSWWRPVTSGGKPRGMLGSKNSASLAKVAGKGGKTGVGTGRPRGRPRKCTQATGEATSLVPDNRAWNVTVVDSCAARRCLRPDAETLNWVQCDDCDAWYHVVCAGCNATDLDGCDFHCGCRRKGSRRGSRGGTSR</sequence>
<dbReference type="Pfam" id="PF00498">
    <property type="entry name" value="FHA"/>
    <property type="match status" value="1"/>
</dbReference>